<comment type="caution">
    <text evidence="1">The sequence shown here is derived from an EMBL/GenBank/DDBJ whole genome shotgun (WGS) entry which is preliminary data.</text>
</comment>
<proteinExistence type="predicted"/>
<protein>
    <submittedName>
        <fullName evidence="1">Uncharacterized protein</fullName>
    </submittedName>
</protein>
<accession>A0ACB9BR48</accession>
<keyword evidence="2" id="KW-1185">Reference proteome</keyword>
<evidence type="ECO:0000313" key="2">
    <source>
        <dbReference type="Proteomes" id="UP001055811"/>
    </source>
</evidence>
<reference evidence="1 2" key="2">
    <citation type="journal article" date="2022" name="Mol. Ecol. Resour.">
        <title>The genomes of chicory, endive, great burdock and yacon provide insights into Asteraceae paleo-polyploidization history and plant inulin production.</title>
        <authorList>
            <person name="Fan W."/>
            <person name="Wang S."/>
            <person name="Wang H."/>
            <person name="Wang A."/>
            <person name="Jiang F."/>
            <person name="Liu H."/>
            <person name="Zhao H."/>
            <person name="Xu D."/>
            <person name="Zhang Y."/>
        </authorList>
    </citation>
    <scope>NUCLEOTIDE SEQUENCE [LARGE SCALE GENOMIC DNA]</scope>
    <source>
        <strain evidence="2">cv. Punajuju</strain>
        <tissue evidence="1">Leaves</tissue>
    </source>
</reference>
<sequence length="79" mass="8745">MPLATSLLSTVPRYSCTIAAVINFPLYSLDVLDIRLLGFFSPSDDSGFGGHLMRDCIRWLCRNGLCSSAWGLAKDYELL</sequence>
<name>A0ACB9BR48_CICIN</name>
<organism evidence="1 2">
    <name type="scientific">Cichorium intybus</name>
    <name type="common">Chicory</name>
    <dbReference type="NCBI Taxonomy" id="13427"/>
    <lineage>
        <taxon>Eukaryota</taxon>
        <taxon>Viridiplantae</taxon>
        <taxon>Streptophyta</taxon>
        <taxon>Embryophyta</taxon>
        <taxon>Tracheophyta</taxon>
        <taxon>Spermatophyta</taxon>
        <taxon>Magnoliopsida</taxon>
        <taxon>eudicotyledons</taxon>
        <taxon>Gunneridae</taxon>
        <taxon>Pentapetalae</taxon>
        <taxon>asterids</taxon>
        <taxon>campanulids</taxon>
        <taxon>Asterales</taxon>
        <taxon>Asteraceae</taxon>
        <taxon>Cichorioideae</taxon>
        <taxon>Cichorieae</taxon>
        <taxon>Cichoriinae</taxon>
        <taxon>Cichorium</taxon>
    </lineage>
</organism>
<dbReference type="EMBL" id="CM042014">
    <property type="protein sequence ID" value="KAI3724435.1"/>
    <property type="molecule type" value="Genomic_DNA"/>
</dbReference>
<dbReference type="Proteomes" id="UP001055811">
    <property type="component" value="Linkage Group LG06"/>
</dbReference>
<evidence type="ECO:0000313" key="1">
    <source>
        <dbReference type="EMBL" id="KAI3724435.1"/>
    </source>
</evidence>
<reference evidence="2" key="1">
    <citation type="journal article" date="2022" name="Mol. Ecol. Resour.">
        <title>The genomes of chicory, endive, great burdock and yacon provide insights into Asteraceae palaeo-polyploidization history and plant inulin production.</title>
        <authorList>
            <person name="Fan W."/>
            <person name="Wang S."/>
            <person name="Wang H."/>
            <person name="Wang A."/>
            <person name="Jiang F."/>
            <person name="Liu H."/>
            <person name="Zhao H."/>
            <person name="Xu D."/>
            <person name="Zhang Y."/>
        </authorList>
    </citation>
    <scope>NUCLEOTIDE SEQUENCE [LARGE SCALE GENOMIC DNA]</scope>
    <source>
        <strain evidence="2">cv. Punajuju</strain>
    </source>
</reference>
<gene>
    <name evidence="1" type="ORF">L2E82_36210</name>
</gene>